<dbReference type="InterPro" id="IPR036397">
    <property type="entry name" value="RNaseH_sf"/>
</dbReference>
<dbReference type="InterPro" id="IPR012337">
    <property type="entry name" value="RNaseH-like_sf"/>
</dbReference>
<dbReference type="SUPFAM" id="SSF53098">
    <property type="entry name" value="Ribonuclease H-like"/>
    <property type="match status" value="1"/>
</dbReference>
<dbReference type="RefSeq" id="WP_128795582.1">
    <property type="nucleotide sequence ID" value="NZ_CP034669.1"/>
</dbReference>
<dbReference type="Proteomes" id="UP000288758">
    <property type="component" value="Chromosome"/>
</dbReference>
<feature type="region of interest" description="Disordered" evidence="2">
    <location>
        <begin position="455"/>
        <end position="501"/>
    </location>
</feature>
<reference evidence="5 7" key="1">
    <citation type="submission" date="2018-12" db="EMBL/GenBank/DDBJ databases">
        <title>Complete Genome Sequence of the Corallopyronin A producing Myxobacterium Corallococcus coralloides B035.</title>
        <authorList>
            <person name="Bouhired S.M."/>
            <person name="Rupp O."/>
            <person name="Blom J."/>
            <person name="Schaeberle T.F."/>
            <person name="Kehraus S."/>
            <person name="Schiefer A."/>
            <person name="Pfarr K."/>
            <person name="Goesmann A."/>
            <person name="Hoerauf A."/>
            <person name="Koenig G.M."/>
        </authorList>
    </citation>
    <scope>NUCLEOTIDE SEQUENCE [LARGE SCALE GENOMIC DNA]</scope>
    <source>
        <strain evidence="5 7">B035</strain>
    </source>
</reference>
<dbReference type="EMBL" id="CP034669">
    <property type="protein sequence ID" value="QAT83428.1"/>
    <property type="molecule type" value="Genomic_DNA"/>
</dbReference>
<evidence type="ECO:0000313" key="5">
    <source>
        <dbReference type="EMBL" id="QAT85443.1"/>
    </source>
</evidence>
<sequence>MIGLEVRARIRQLHHAEGWPVGTIATQLGLHHDTVEAALADAPVGSADSSTAKPTVLGPYTDFIDGTLKAHPRLRATRLFHMVKARGYPGGYEQVKRYVRRVRPGPQAEAFLRRTTLPGEEAQVDWGSFGKVQVGRATRTLSCFVLVLGHSRAMYARFFLGQTLECFLQGHVQAFEALGGVPRSLLYDNLKSVVLERAGDVIHFHPRILEAAGHYHFVPKPCAPYRGNEKGKVERTIRYLRDSFFAARTFHGLDDVNRQLQRWVEEVAHQRRVPGDASGRTVAQALEAERPLLLPLPAHPLPTDVLRPASSGKTPYVRFDGNDYSIPDTLVRRPLTLVASATTVRLLDGAEEVASHVRSWDKGALVEDSSHLAALARRKAHAHELRGRDLLRARCPRAEQLLQALASRGDNLGNHTVKLLALADRYGSAETDAAISETLSRGALGPAAVAHVLDQRSRKKGAPPPLPLVLPDDPRVREQRVPQHSLNAYDVLLGRDSEQAP</sequence>
<dbReference type="AlphaFoldDB" id="A0A410RU26"/>
<evidence type="ECO:0000256" key="2">
    <source>
        <dbReference type="SAM" id="MobiDB-lite"/>
    </source>
</evidence>
<feature type="compositionally biased region" description="Basic and acidic residues" evidence="2">
    <location>
        <begin position="472"/>
        <end position="481"/>
    </location>
</feature>
<dbReference type="PANTHER" id="PTHR35004:SF7">
    <property type="entry name" value="INTEGRASE PROTEIN"/>
    <property type="match status" value="1"/>
</dbReference>
<evidence type="ECO:0000313" key="6">
    <source>
        <dbReference type="EMBL" id="QAT87234.1"/>
    </source>
</evidence>
<evidence type="ECO:0000313" key="7">
    <source>
        <dbReference type="Proteomes" id="UP000288758"/>
    </source>
</evidence>
<dbReference type="GO" id="GO:0003676">
    <property type="term" value="F:nucleic acid binding"/>
    <property type="evidence" value="ECO:0007669"/>
    <property type="project" value="InterPro"/>
</dbReference>
<gene>
    <name evidence="4" type="ORF">EJ065_1830</name>
    <name evidence="5" type="ORF">EJ065_3883</name>
    <name evidence="6" type="ORF">EJ065_5701</name>
</gene>
<evidence type="ECO:0000313" key="4">
    <source>
        <dbReference type="EMBL" id="QAT83428.1"/>
    </source>
</evidence>
<dbReference type="PROSITE" id="PS50994">
    <property type="entry name" value="INTEGRASE"/>
    <property type="match status" value="1"/>
</dbReference>
<feature type="domain" description="Integrase catalytic" evidence="3">
    <location>
        <begin position="114"/>
        <end position="290"/>
    </location>
</feature>
<name>A0A410RU26_CORCK</name>
<dbReference type="EMBL" id="CP034669">
    <property type="protein sequence ID" value="QAT87234.1"/>
    <property type="molecule type" value="Genomic_DNA"/>
</dbReference>
<evidence type="ECO:0000259" key="3">
    <source>
        <dbReference type="PROSITE" id="PS50994"/>
    </source>
</evidence>
<protein>
    <recommendedName>
        <fullName evidence="3">Integrase catalytic domain-containing protein</fullName>
    </recommendedName>
</protein>
<dbReference type="NCBIfam" id="NF033546">
    <property type="entry name" value="transpos_IS21"/>
    <property type="match status" value="1"/>
</dbReference>
<accession>A0A410RU26</accession>
<proteinExistence type="inferred from homology"/>
<evidence type="ECO:0000256" key="1">
    <source>
        <dbReference type="ARBA" id="ARBA00009277"/>
    </source>
</evidence>
<comment type="similarity">
    <text evidence="1">Belongs to the transposase IS21/IS408/IS1162 family.</text>
</comment>
<organism evidence="5 7">
    <name type="scientific">Corallococcus coralloides</name>
    <name type="common">Myxococcus coralloides</name>
    <dbReference type="NCBI Taxonomy" id="184914"/>
    <lineage>
        <taxon>Bacteria</taxon>
        <taxon>Pseudomonadati</taxon>
        <taxon>Myxococcota</taxon>
        <taxon>Myxococcia</taxon>
        <taxon>Myxococcales</taxon>
        <taxon>Cystobacterineae</taxon>
        <taxon>Myxococcaceae</taxon>
        <taxon>Corallococcus</taxon>
    </lineage>
</organism>
<dbReference type="Gene3D" id="3.30.420.10">
    <property type="entry name" value="Ribonuclease H-like superfamily/Ribonuclease H"/>
    <property type="match status" value="1"/>
</dbReference>
<dbReference type="EMBL" id="CP034669">
    <property type="protein sequence ID" value="QAT85443.1"/>
    <property type="molecule type" value="Genomic_DNA"/>
</dbReference>
<dbReference type="GO" id="GO:0015074">
    <property type="term" value="P:DNA integration"/>
    <property type="evidence" value="ECO:0007669"/>
    <property type="project" value="InterPro"/>
</dbReference>
<dbReference type="InterPro" id="IPR001584">
    <property type="entry name" value="Integrase_cat-core"/>
</dbReference>
<dbReference type="InterPro" id="IPR054353">
    <property type="entry name" value="IstA-like_C"/>
</dbReference>
<dbReference type="PANTHER" id="PTHR35004">
    <property type="entry name" value="TRANSPOSASE RV3428C-RELATED"/>
    <property type="match status" value="1"/>
</dbReference>
<dbReference type="Pfam" id="PF22483">
    <property type="entry name" value="Mu-transpos_C_2"/>
    <property type="match status" value="1"/>
</dbReference>